<feature type="region of interest" description="Disordered" evidence="2">
    <location>
        <begin position="324"/>
        <end position="355"/>
    </location>
</feature>
<proteinExistence type="predicted"/>
<name>G4WW34_9BACT</name>
<protein>
    <submittedName>
        <fullName evidence="3">Uncharacterized protein</fullName>
    </submittedName>
</protein>
<dbReference type="EMBL" id="JF429417">
    <property type="protein sequence ID" value="AEQ20636.1"/>
    <property type="molecule type" value="Genomic_DNA"/>
</dbReference>
<reference evidence="3" key="1">
    <citation type="journal article" date="2004" name="Appl. Environ. Microbiol.">
        <title>Long-chain N-acyltyrosine synthases from environmental DNA.</title>
        <authorList>
            <person name="Brady S.F."/>
            <person name="Chao C.J."/>
            <person name="Clardy J."/>
        </authorList>
    </citation>
    <scope>NUCLEOTIDE SEQUENCE</scope>
</reference>
<keyword evidence="1" id="KW-0175">Coiled coil</keyword>
<dbReference type="AlphaFoldDB" id="G4WW34"/>
<feature type="coiled-coil region" evidence="1">
    <location>
        <begin position="200"/>
        <end position="241"/>
    </location>
</feature>
<evidence type="ECO:0000256" key="1">
    <source>
        <dbReference type="SAM" id="Coils"/>
    </source>
</evidence>
<organism evidence="3">
    <name type="scientific">uncultured bacterium CSLF43</name>
    <dbReference type="NCBI Taxonomy" id="1091575"/>
    <lineage>
        <taxon>Bacteria</taxon>
        <taxon>environmental samples</taxon>
    </lineage>
</organism>
<evidence type="ECO:0000256" key="2">
    <source>
        <dbReference type="SAM" id="MobiDB-lite"/>
    </source>
</evidence>
<sequence>MDRRGDDLETLNETCDWPAEFLRDPSSWLEADKMEQLLKLIEEEYGVDASSVAASNVSSGAMGEPAESQDSLIVAAGHQCKSLRAWGALDSVLRMVQSPKDLFAQPERFLSYFISPAPPVGEIRREAESINFVLPVSEVQFPMVTSYLRAALEALPTYVAKPMASVTWHNSRVTISWSERQESLLSGSDSSDLQLHPELIRNIYQNMESSQKHLEEMKSELSEKDRELATLRAELAQVHSRSQDEDAAQKSPEKLGDAIHDLYRLGDYLARGQQLITLLIGQGRQTPQVQEAMRRVDWDFVSLEGPRVVRQVAADLQELRAMRDGVQDSNGAKRKSSESARGSQKVFAGFLDSAQ</sequence>
<reference evidence="3" key="2">
    <citation type="journal article" date="2011" name="J. Bacteriol.">
        <title>Long-chain N-acyl amino acid synthases are linked to the putative PEP-CTERM/exosortase protein-sorting system in Gram-negative bacteria.</title>
        <authorList>
            <person name="Craig J.W."/>
            <person name="Cherry M.A."/>
            <person name="Brady S.F."/>
        </authorList>
    </citation>
    <scope>NUCLEOTIDE SEQUENCE</scope>
</reference>
<accession>G4WW34</accession>
<evidence type="ECO:0000313" key="3">
    <source>
        <dbReference type="EMBL" id="AEQ20636.1"/>
    </source>
</evidence>